<accession>A0A3M6UFN7</accession>
<organism evidence="3 4">
    <name type="scientific">Pocillopora damicornis</name>
    <name type="common">Cauliflower coral</name>
    <name type="synonym">Millepora damicornis</name>
    <dbReference type="NCBI Taxonomy" id="46731"/>
    <lineage>
        <taxon>Eukaryota</taxon>
        <taxon>Metazoa</taxon>
        <taxon>Cnidaria</taxon>
        <taxon>Anthozoa</taxon>
        <taxon>Hexacorallia</taxon>
        <taxon>Scleractinia</taxon>
        <taxon>Astrocoeniina</taxon>
        <taxon>Pocilloporidae</taxon>
        <taxon>Pocillopora</taxon>
    </lineage>
</organism>
<keyword evidence="4" id="KW-1185">Reference proteome</keyword>
<gene>
    <name evidence="3" type="ORF">pdam_00020283</name>
</gene>
<evidence type="ECO:0000256" key="2">
    <source>
        <dbReference type="SAM" id="Phobius"/>
    </source>
</evidence>
<keyword evidence="2" id="KW-1133">Transmembrane helix</keyword>
<keyword evidence="2" id="KW-0812">Transmembrane</keyword>
<keyword evidence="1" id="KW-0175">Coiled coil</keyword>
<proteinExistence type="predicted"/>
<sequence length="164" mass="18386">MGGIFSNEEDERARVKNNIRGLQNEMEVHSRAHNLCAEYYGNWKAILFVLLLIVGGLLAGYKALGWKTPQPDNPKTTLAFIGVIALGVATFVIQQCYNAVDDSQKKHYKAEKNYQSIADRARSACDSSESASSLRNRYEGLLKDKGNSSEITYEQWAYEKASKK</sequence>
<feature type="transmembrane region" description="Helical" evidence="2">
    <location>
        <begin position="76"/>
        <end position="93"/>
    </location>
</feature>
<comment type="caution">
    <text evidence="3">The sequence shown here is derived from an EMBL/GenBank/DDBJ whole genome shotgun (WGS) entry which is preliminary data.</text>
</comment>
<evidence type="ECO:0000313" key="4">
    <source>
        <dbReference type="Proteomes" id="UP000275408"/>
    </source>
</evidence>
<dbReference type="AlphaFoldDB" id="A0A3M6UFN7"/>
<dbReference type="Proteomes" id="UP000275408">
    <property type="component" value="Unassembled WGS sequence"/>
</dbReference>
<evidence type="ECO:0000313" key="3">
    <source>
        <dbReference type="EMBL" id="RMX52462.1"/>
    </source>
</evidence>
<keyword evidence="2" id="KW-0472">Membrane</keyword>
<protein>
    <recommendedName>
        <fullName evidence="5">SMODS and SLOG-associating 2TM effector domain-containing protein</fullName>
    </recommendedName>
</protein>
<feature type="transmembrane region" description="Helical" evidence="2">
    <location>
        <begin position="45"/>
        <end position="64"/>
    </location>
</feature>
<evidence type="ECO:0008006" key="5">
    <source>
        <dbReference type="Google" id="ProtNLM"/>
    </source>
</evidence>
<reference evidence="3 4" key="1">
    <citation type="journal article" date="2018" name="Sci. Rep.">
        <title>Comparative analysis of the Pocillopora damicornis genome highlights role of immune system in coral evolution.</title>
        <authorList>
            <person name="Cunning R."/>
            <person name="Bay R.A."/>
            <person name="Gillette P."/>
            <person name="Baker A.C."/>
            <person name="Traylor-Knowles N."/>
        </authorList>
    </citation>
    <scope>NUCLEOTIDE SEQUENCE [LARGE SCALE GENOMIC DNA]</scope>
    <source>
        <strain evidence="3">RSMAS</strain>
        <tissue evidence="3">Whole animal</tissue>
    </source>
</reference>
<name>A0A3M6UFN7_POCDA</name>
<dbReference type="EMBL" id="RCHS01001633">
    <property type="protein sequence ID" value="RMX52462.1"/>
    <property type="molecule type" value="Genomic_DNA"/>
</dbReference>
<feature type="coiled-coil region" evidence="1">
    <location>
        <begin position="5"/>
        <end position="32"/>
    </location>
</feature>
<evidence type="ECO:0000256" key="1">
    <source>
        <dbReference type="SAM" id="Coils"/>
    </source>
</evidence>